<proteinExistence type="inferred from homology"/>
<keyword evidence="2" id="KW-0732">Signal</keyword>
<reference evidence="4" key="1">
    <citation type="submission" date="2017-08" db="EMBL/GenBank/DDBJ databases">
        <authorList>
            <person name="Imhoff J.F."/>
            <person name="Rahn T."/>
            <person name="Kuenzel S."/>
            <person name="Neulinger S.C."/>
        </authorList>
    </citation>
    <scope>NUCLEOTIDE SEQUENCE</scope>
    <source>
        <strain evidence="4">DSM 9154</strain>
    </source>
</reference>
<evidence type="ECO:0000256" key="2">
    <source>
        <dbReference type="ARBA" id="ARBA00022729"/>
    </source>
</evidence>
<accession>A0A934QH52</accession>
<comment type="similarity">
    <text evidence="1">Belongs to the UPF0423 family.</text>
</comment>
<dbReference type="Gene3D" id="2.60.40.2480">
    <property type="entry name" value="Periplasmic metal-binding protein Tp34-type"/>
    <property type="match status" value="1"/>
</dbReference>
<comment type="caution">
    <text evidence="4">The sequence shown here is derived from an EMBL/GenBank/DDBJ whole genome shotgun (WGS) entry which is preliminary data.</text>
</comment>
<gene>
    <name evidence="4" type="ORF">CKO21_04260</name>
</gene>
<feature type="region of interest" description="Disordered" evidence="3">
    <location>
        <begin position="1"/>
        <end position="39"/>
    </location>
</feature>
<dbReference type="AlphaFoldDB" id="A0A934QH52"/>
<dbReference type="EMBL" id="NRRE01000017">
    <property type="protein sequence ID" value="MBK1696455.1"/>
    <property type="molecule type" value="Genomic_DNA"/>
</dbReference>
<evidence type="ECO:0008006" key="6">
    <source>
        <dbReference type="Google" id="ProtNLM"/>
    </source>
</evidence>
<evidence type="ECO:0000256" key="3">
    <source>
        <dbReference type="SAM" id="MobiDB-lite"/>
    </source>
</evidence>
<dbReference type="Proteomes" id="UP000778970">
    <property type="component" value="Unassembled WGS sequence"/>
</dbReference>
<reference evidence="4" key="2">
    <citation type="journal article" date="2020" name="Microorganisms">
        <title>Osmotic Adaptation and Compatible Solute Biosynthesis of Phototrophic Bacteria as Revealed from Genome Analyses.</title>
        <authorList>
            <person name="Imhoff J.F."/>
            <person name="Rahn T."/>
            <person name="Kunzel S."/>
            <person name="Keller A."/>
            <person name="Neulinger S.C."/>
        </authorList>
    </citation>
    <scope>NUCLEOTIDE SEQUENCE</scope>
    <source>
        <strain evidence="4">DSM 9154</strain>
    </source>
</reference>
<feature type="compositionally biased region" description="Basic and acidic residues" evidence="3">
    <location>
        <begin position="30"/>
        <end position="39"/>
    </location>
</feature>
<organism evidence="4 5">
    <name type="scientific">Rhodovibrio salinarum</name>
    <dbReference type="NCBI Taxonomy" id="1087"/>
    <lineage>
        <taxon>Bacteria</taxon>
        <taxon>Pseudomonadati</taxon>
        <taxon>Pseudomonadota</taxon>
        <taxon>Alphaproteobacteria</taxon>
        <taxon>Rhodospirillales</taxon>
        <taxon>Rhodovibrionaceae</taxon>
        <taxon>Rhodovibrio</taxon>
    </lineage>
</organism>
<evidence type="ECO:0000313" key="4">
    <source>
        <dbReference type="EMBL" id="MBK1696455.1"/>
    </source>
</evidence>
<dbReference type="InterPro" id="IPR038482">
    <property type="entry name" value="Tp34-type_sf"/>
</dbReference>
<evidence type="ECO:0000256" key="1">
    <source>
        <dbReference type="ARBA" id="ARBA00010013"/>
    </source>
</evidence>
<protein>
    <recommendedName>
        <fullName evidence="6">Fe2+ transport protein</fullName>
    </recommendedName>
</protein>
<evidence type="ECO:0000313" key="5">
    <source>
        <dbReference type="Proteomes" id="UP000778970"/>
    </source>
</evidence>
<dbReference type="InterPro" id="IPR018470">
    <property type="entry name" value="Metal-bd_Tp34-typ"/>
</dbReference>
<name>A0A934QH52_9PROT</name>
<sequence length="198" mass="22119">MSSRNTRTGETEMTAQHTDTLPPSQESDEADRKQLEMAKAEGAKYKESLNYMVSEVAHTGGSKRAGDYIVAFAQEEAEGMYVFNEGALEWRDPGEENCHIEVAVLDATDQRFIPGLTIHVTVRATDGGQVASFQAPFLWHPGLYHYGRNIQVPGDGTYDLQIHIEAPTFMRHDWVNGKRFAEPVTVAFENIEIKTGQD</sequence>
<keyword evidence="5" id="KW-1185">Reference proteome</keyword>
<feature type="compositionally biased region" description="Polar residues" evidence="3">
    <location>
        <begin position="1"/>
        <end position="25"/>
    </location>
</feature>
<dbReference type="Pfam" id="PF10634">
    <property type="entry name" value="Iron_transport"/>
    <property type="match status" value="1"/>
</dbReference>